<dbReference type="AlphaFoldDB" id="A0A1Q9YJH7"/>
<feature type="transmembrane region" description="Helical" evidence="7">
    <location>
        <begin position="67"/>
        <end position="87"/>
    </location>
</feature>
<name>A0A1Q9YJH7_9FIRM</name>
<reference evidence="9 10" key="1">
    <citation type="submission" date="2016-11" db="EMBL/GenBank/DDBJ databases">
        <title>Description of two novel members of the family Erysipelotrichaceae: Ileibacterium lipovorans gen. nov., sp. nov. and Dubosiella newyorkensis, gen. nov., sp. nov.</title>
        <authorList>
            <person name="Cox L.M."/>
            <person name="Sohn J."/>
            <person name="Tyrrell K.L."/>
            <person name="Citron D.M."/>
            <person name="Lawson P.A."/>
            <person name="Patel N.B."/>
            <person name="Iizumi T."/>
            <person name="Perez-Perez G.I."/>
            <person name="Goldstein E.J."/>
            <person name="Blaser M.J."/>
        </authorList>
    </citation>
    <scope>NUCLEOTIDE SEQUENCE [LARGE SCALE GENOMIC DNA]</scope>
    <source>
        <strain evidence="9 10">NYU-BL-K8</strain>
    </source>
</reference>
<feature type="transmembrane region" description="Helical" evidence="7">
    <location>
        <begin position="186"/>
        <end position="207"/>
    </location>
</feature>
<protein>
    <recommendedName>
        <fullName evidence="8">Acyltransferase 3 domain-containing protein</fullName>
    </recommendedName>
</protein>
<dbReference type="GO" id="GO:0005886">
    <property type="term" value="C:plasma membrane"/>
    <property type="evidence" value="ECO:0007669"/>
    <property type="project" value="UniProtKB-SubCell"/>
</dbReference>
<sequence length="352" mass="41114">MNRIAYLDTLKGICILLVVFCHYPLLPENSFIGNIIMTLAWAAVPCFMMITGNLLQRSRSFIWTKYLKRLIVTYFTIVFWKAVYYFVYHYMIPASTSTIDLVQYLFFFKPLDYIQDGVMWYMNAYLMIMLLYPVLHYLMKNNINLYLYLLFLSFFSGIVIPSLDFIAKAIFDRLINGSFSVEGVNVIFPFIQWGNMLFFFLLGGYLSNVETKIRQTIKNWIIPLVFILAGGSLLMIVKKIDSGTFLWRGIYIENGYSHFATVIMSIGLYEFFAMIKENRFLLFIGHLWGKTTMGIYYLHFLFLGVLNITLFPIWHIQGSLLVNLIKTLFISTACSAITIICRKIPVIRIFFK</sequence>
<feature type="transmembrane region" description="Helical" evidence="7">
    <location>
        <begin position="256"/>
        <end position="275"/>
    </location>
</feature>
<dbReference type="Pfam" id="PF01757">
    <property type="entry name" value="Acyl_transf_3"/>
    <property type="match status" value="1"/>
</dbReference>
<dbReference type="RefSeq" id="WP_075885619.1">
    <property type="nucleotide sequence ID" value="NZ_MPJZ01000063.1"/>
</dbReference>
<feature type="transmembrane region" description="Helical" evidence="7">
    <location>
        <begin position="118"/>
        <end position="138"/>
    </location>
</feature>
<evidence type="ECO:0000256" key="2">
    <source>
        <dbReference type="ARBA" id="ARBA00007400"/>
    </source>
</evidence>
<evidence type="ECO:0000256" key="1">
    <source>
        <dbReference type="ARBA" id="ARBA00004651"/>
    </source>
</evidence>
<keyword evidence="5 7" id="KW-1133">Transmembrane helix</keyword>
<feature type="transmembrane region" description="Helical" evidence="7">
    <location>
        <begin position="7"/>
        <end position="25"/>
    </location>
</feature>
<feature type="transmembrane region" description="Helical" evidence="7">
    <location>
        <begin position="31"/>
        <end position="55"/>
    </location>
</feature>
<keyword evidence="6 7" id="KW-0472">Membrane</keyword>
<comment type="subcellular location">
    <subcellularLocation>
        <location evidence="1">Cell membrane</location>
        <topology evidence="1">Multi-pass membrane protein</topology>
    </subcellularLocation>
</comment>
<dbReference type="GO" id="GO:0009246">
    <property type="term" value="P:enterobacterial common antigen biosynthetic process"/>
    <property type="evidence" value="ECO:0007669"/>
    <property type="project" value="TreeGrafter"/>
</dbReference>
<gene>
    <name evidence="9" type="ORF">BO223_07895</name>
</gene>
<dbReference type="PANTHER" id="PTHR40074">
    <property type="entry name" value="O-ACETYLTRANSFERASE WECH"/>
    <property type="match status" value="1"/>
</dbReference>
<comment type="similarity">
    <text evidence="2">Belongs to the acyltransferase 3 family.</text>
</comment>
<keyword evidence="3" id="KW-1003">Cell membrane</keyword>
<evidence type="ECO:0000256" key="5">
    <source>
        <dbReference type="ARBA" id="ARBA00022989"/>
    </source>
</evidence>
<dbReference type="GO" id="GO:0016413">
    <property type="term" value="F:O-acetyltransferase activity"/>
    <property type="evidence" value="ECO:0007669"/>
    <property type="project" value="TreeGrafter"/>
</dbReference>
<evidence type="ECO:0000313" key="10">
    <source>
        <dbReference type="Proteomes" id="UP000186758"/>
    </source>
</evidence>
<evidence type="ECO:0000256" key="7">
    <source>
        <dbReference type="SAM" id="Phobius"/>
    </source>
</evidence>
<feature type="transmembrane region" description="Helical" evidence="7">
    <location>
        <begin position="320"/>
        <end position="341"/>
    </location>
</feature>
<dbReference type="Proteomes" id="UP000186758">
    <property type="component" value="Unassembled WGS sequence"/>
</dbReference>
<evidence type="ECO:0000256" key="3">
    <source>
        <dbReference type="ARBA" id="ARBA00022475"/>
    </source>
</evidence>
<keyword evidence="4 7" id="KW-0812">Transmembrane</keyword>
<dbReference type="InterPro" id="IPR002656">
    <property type="entry name" value="Acyl_transf_3_dom"/>
</dbReference>
<feature type="domain" description="Acyltransferase 3" evidence="8">
    <location>
        <begin position="4"/>
        <end position="337"/>
    </location>
</feature>
<dbReference type="PANTHER" id="PTHR40074:SF2">
    <property type="entry name" value="O-ACETYLTRANSFERASE WECH"/>
    <property type="match status" value="1"/>
</dbReference>
<evidence type="ECO:0000256" key="6">
    <source>
        <dbReference type="ARBA" id="ARBA00023136"/>
    </source>
</evidence>
<feature type="transmembrane region" description="Helical" evidence="7">
    <location>
        <begin position="295"/>
        <end position="314"/>
    </location>
</feature>
<organism evidence="9 10">
    <name type="scientific">Faecalibaculum rodentium</name>
    <dbReference type="NCBI Taxonomy" id="1702221"/>
    <lineage>
        <taxon>Bacteria</taxon>
        <taxon>Bacillati</taxon>
        <taxon>Bacillota</taxon>
        <taxon>Erysipelotrichia</taxon>
        <taxon>Erysipelotrichales</taxon>
        <taxon>Erysipelotrichaceae</taxon>
        <taxon>Faecalibaculum</taxon>
    </lineage>
</organism>
<comment type="caution">
    <text evidence="9">The sequence shown here is derived from an EMBL/GenBank/DDBJ whole genome shotgun (WGS) entry which is preliminary data.</text>
</comment>
<evidence type="ECO:0000256" key="4">
    <source>
        <dbReference type="ARBA" id="ARBA00022692"/>
    </source>
</evidence>
<evidence type="ECO:0000259" key="8">
    <source>
        <dbReference type="Pfam" id="PF01757"/>
    </source>
</evidence>
<evidence type="ECO:0000313" key="9">
    <source>
        <dbReference type="EMBL" id="OLU44594.1"/>
    </source>
</evidence>
<dbReference type="EMBL" id="MPJZ01000063">
    <property type="protein sequence ID" value="OLU44594.1"/>
    <property type="molecule type" value="Genomic_DNA"/>
</dbReference>
<feature type="transmembrane region" description="Helical" evidence="7">
    <location>
        <begin position="145"/>
        <end position="166"/>
    </location>
</feature>
<feature type="transmembrane region" description="Helical" evidence="7">
    <location>
        <begin position="219"/>
        <end position="236"/>
    </location>
</feature>
<accession>A0A1Q9YJH7</accession>
<proteinExistence type="inferred from homology"/>